<feature type="chain" id="PRO_5043336090" evidence="7">
    <location>
        <begin position="19"/>
        <end position="976"/>
    </location>
</feature>
<feature type="region of interest" description="Disordered" evidence="6">
    <location>
        <begin position="549"/>
        <end position="593"/>
    </location>
</feature>
<keyword evidence="4 5" id="KW-0720">Serine protease</keyword>
<feature type="active site" description="Charge relay system" evidence="5">
    <location>
        <position position="105"/>
    </location>
</feature>
<dbReference type="InterPro" id="IPR036852">
    <property type="entry name" value="Peptidase_S8/S53_dom_sf"/>
</dbReference>
<dbReference type="PROSITE" id="PS00137">
    <property type="entry name" value="SUBTILASE_HIS"/>
    <property type="match status" value="1"/>
</dbReference>
<gene>
    <name evidence="9" type="ORF">ABS361_00880</name>
</gene>
<evidence type="ECO:0000256" key="1">
    <source>
        <dbReference type="ARBA" id="ARBA00022670"/>
    </source>
</evidence>
<dbReference type="PANTHER" id="PTHR42884:SF14">
    <property type="entry name" value="NEUROENDOCRINE CONVERTASE 1"/>
    <property type="match status" value="1"/>
</dbReference>
<evidence type="ECO:0000256" key="3">
    <source>
        <dbReference type="ARBA" id="ARBA00022801"/>
    </source>
</evidence>
<dbReference type="PRINTS" id="PR00723">
    <property type="entry name" value="SUBTILISIN"/>
</dbReference>
<keyword evidence="3 5" id="KW-0378">Hydrolase</keyword>
<dbReference type="Pfam" id="PF00082">
    <property type="entry name" value="Peptidase_S8"/>
    <property type="match status" value="1"/>
</dbReference>
<dbReference type="SUPFAM" id="SSF103515">
    <property type="entry name" value="Autotransporter"/>
    <property type="match status" value="1"/>
</dbReference>
<feature type="domain" description="Autotransporter" evidence="8">
    <location>
        <begin position="694"/>
        <end position="976"/>
    </location>
</feature>
<dbReference type="PANTHER" id="PTHR42884">
    <property type="entry name" value="PROPROTEIN CONVERTASE SUBTILISIN/KEXIN-RELATED"/>
    <property type="match status" value="1"/>
</dbReference>
<dbReference type="RefSeq" id="WP_407049985.1">
    <property type="nucleotide sequence ID" value="NZ_CP158568.1"/>
</dbReference>
<dbReference type="InterPro" id="IPR034061">
    <property type="entry name" value="Peptidases_S8_Autotransporter"/>
</dbReference>
<dbReference type="PROSITE" id="PS51892">
    <property type="entry name" value="SUBTILASE"/>
    <property type="match status" value="1"/>
</dbReference>
<evidence type="ECO:0000256" key="4">
    <source>
        <dbReference type="ARBA" id="ARBA00022825"/>
    </source>
</evidence>
<dbReference type="InterPro" id="IPR036709">
    <property type="entry name" value="Autotransporte_beta_dom_sf"/>
</dbReference>
<feature type="compositionally biased region" description="Low complexity" evidence="6">
    <location>
        <begin position="582"/>
        <end position="593"/>
    </location>
</feature>
<dbReference type="InterPro" id="IPR023828">
    <property type="entry name" value="Peptidase_S8_Ser-AS"/>
</dbReference>
<keyword evidence="1 5" id="KW-0645">Protease</keyword>
<dbReference type="KEGG" id="mflg:ABS361_00880"/>
<dbReference type="PROSITE" id="PS00138">
    <property type="entry name" value="SUBTILASE_SER"/>
    <property type="match status" value="1"/>
</dbReference>
<comment type="similarity">
    <text evidence="5">Belongs to the peptidase S8 family.</text>
</comment>
<dbReference type="Gene3D" id="3.40.50.200">
    <property type="entry name" value="Peptidase S8/S53 domain"/>
    <property type="match status" value="1"/>
</dbReference>
<dbReference type="SMART" id="SM00869">
    <property type="entry name" value="Autotransporter"/>
    <property type="match status" value="1"/>
</dbReference>
<dbReference type="GO" id="GO:0016485">
    <property type="term" value="P:protein processing"/>
    <property type="evidence" value="ECO:0007669"/>
    <property type="project" value="TreeGrafter"/>
</dbReference>
<dbReference type="GO" id="GO:0004252">
    <property type="term" value="F:serine-type endopeptidase activity"/>
    <property type="evidence" value="ECO:0007669"/>
    <property type="project" value="UniProtKB-UniRule"/>
</dbReference>
<feature type="active site" description="Charge relay system" evidence="5">
    <location>
        <position position="292"/>
    </location>
</feature>
<dbReference type="Pfam" id="PF03797">
    <property type="entry name" value="Autotransporter"/>
    <property type="match status" value="1"/>
</dbReference>
<dbReference type="Gene3D" id="2.40.128.130">
    <property type="entry name" value="Autotransporter beta-domain"/>
    <property type="match status" value="1"/>
</dbReference>
<dbReference type="GO" id="GO:0005886">
    <property type="term" value="C:plasma membrane"/>
    <property type="evidence" value="ECO:0007669"/>
    <property type="project" value="TreeGrafter"/>
</dbReference>
<dbReference type="SUPFAM" id="SSF52743">
    <property type="entry name" value="Subtilisin-like"/>
    <property type="match status" value="1"/>
</dbReference>
<dbReference type="AlphaFoldDB" id="A0AAU7X9Y2"/>
<accession>A0AAU7X9Y2</accession>
<evidence type="ECO:0000256" key="6">
    <source>
        <dbReference type="SAM" id="MobiDB-lite"/>
    </source>
</evidence>
<evidence type="ECO:0000313" key="9">
    <source>
        <dbReference type="EMBL" id="XBY44893.1"/>
    </source>
</evidence>
<sequence length="976" mass="98390">MSIAIAGALAGAIAPAAAQSASSWKTPEYFSSKALDQINAAAAYELGFTGKGQTLGILDTGLDARHPEYQAPGKFLGGFNGQTNTTYSLGTQGDVDVVKAGDYGHGTFVAGVAVAARDGTGIHGAAFDAGFYAAGPFAATEQGWDWLVSKGVPIINSSMGVDDCSPSKPQSEWTSKCNITAYSVADAQNSQVAEVAAAKRALAAGVLMVFPTGNESQPHPDFWAGLPYRLPEVKNGWLAVGSVDANNVISTFSNRCGVAAQWCLVAPGEDNSTVVLGRGDDGGNFKTGEGTSYAAPVAAAVGVLVKQAYPWYTAYDLQQTLLTTATDLGDPGIDAVYGWGLINAGKAVRGYGQFVDTVTLDTKGFTSTFSNDINGNGGLIKTGAGTLIMTGRNTYAGATTVQGGALQIDGSITSAVTVAQGGTLGGSGTVGSTVVNGTIGLGTPKTFNVAGTLSFGADGTYVASVQGANADRINVTGAATLNGTLRMAALGGNYTFNTPYTLIAAAGGVNGTFAAQQSTFGAGVNTNVSYTASNVLLTLSPRSLASVVATAPSTGGSTGGGSTSGNTGGSTSGGSTSGGSGTTTPAATTSKPPSDVVAVAKALDRAVSDGTDTSRYFALYNLDADEIDEGLNQLTGEVHAGAIRLATQVSGQFLDAMTDPFASGRATEAFLAFGYAPTAPVSEGRQAIERAAAPASANYRIWGGPYGSTGRVAGNDATGASSVSVSSGGLVAGIDVRLAPNFIAGVALGGGRAWTSMGGSLGSASADVFQVGSFVTAQAGALTLTGAAGYSNLGISTRRSIPILDETGITARYTAHVFSGRVEGRYEVARIGGLGLSPFASFQAQDVMTPSYAEKDSAGVPFGVAVAARNNWTTRSVLGLDVRGSTTVGGMKLLGFARAGWGHFFAQGASYDARLVDVADSDFSVAGAVPVRDGLVVSTGFDLAFTSATTIAVRFDTEQAKNAQNYAGSARVKIAF</sequence>
<dbReference type="InterPro" id="IPR000209">
    <property type="entry name" value="Peptidase_S8/S53_dom"/>
</dbReference>
<dbReference type="NCBIfam" id="TIGR02601">
    <property type="entry name" value="autotrns_rpt"/>
    <property type="match status" value="1"/>
</dbReference>
<dbReference type="EMBL" id="CP158568">
    <property type="protein sequence ID" value="XBY44893.1"/>
    <property type="molecule type" value="Genomic_DNA"/>
</dbReference>
<protein>
    <submittedName>
        <fullName evidence="9">S8 family serine peptidase</fullName>
    </submittedName>
</protein>
<evidence type="ECO:0000256" key="5">
    <source>
        <dbReference type="PROSITE-ProRule" id="PRU01240"/>
    </source>
</evidence>
<dbReference type="CDD" id="cd04848">
    <property type="entry name" value="Peptidases_S8_Autotransporter_serine_protease_like"/>
    <property type="match status" value="1"/>
</dbReference>
<dbReference type="InterPro" id="IPR022398">
    <property type="entry name" value="Peptidase_S8_His-AS"/>
</dbReference>
<evidence type="ECO:0000256" key="2">
    <source>
        <dbReference type="ARBA" id="ARBA00022729"/>
    </source>
</evidence>
<organism evidence="9">
    <name type="scientific">Methyloraptor flagellatus</name>
    <dbReference type="NCBI Taxonomy" id="3162530"/>
    <lineage>
        <taxon>Bacteria</taxon>
        <taxon>Pseudomonadati</taxon>
        <taxon>Pseudomonadota</taxon>
        <taxon>Alphaproteobacteria</taxon>
        <taxon>Hyphomicrobiales</taxon>
        <taxon>Ancalomicrobiaceae</taxon>
        <taxon>Methyloraptor</taxon>
    </lineage>
</organism>
<feature type="signal peptide" evidence="7">
    <location>
        <begin position="1"/>
        <end position="18"/>
    </location>
</feature>
<dbReference type="InterPro" id="IPR005546">
    <property type="entry name" value="Autotransporte_beta"/>
</dbReference>
<dbReference type="InterPro" id="IPR013425">
    <property type="entry name" value="Autotrns_rpt"/>
</dbReference>
<proteinExistence type="inferred from homology"/>
<dbReference type="Pfam" id="PF12951">
    <property type="entry name" value="PATR"/>
    <property type="match status" value="1"/>
</dbReference>
<feature type="compositionally biased region" description="Gly residues" evidence="6">
    <location>
        <begin position="556"/>
        <end position="581"/>
    </location>
</feature>
<keyword evidence="2 7" id="KW-0732">Signal</keyword>
<feature type="active site" description="Charge relay system" evidence="5">
    <location>
        <position position="59"/>
    </location>
</feature>
<dbReference type="PROSITE" id="PS51208">
    <property type="entry name" value="AUTOTRANSPORTER"/>
    <property type="match status" value="1"/>
</dbReference>
<evidence type="ECO:0000259" key="8">
    <source>
        <dbReference type="PROSITE" id="PS51208"/>
    </source>
</evidence>
<evidence type="ECO:0000256" key="7">
    <source>
        <dbReference type="SAM" id="SignalP"/>
    </source>
</evidence>
<reference evidence="9" key="1">
    <citation type="submission" date="2024-06" db="EMBL/GenBank/DDBJ databases">
        <title>Methylostella associata gen. nov., sp. nov., a novel Ancalomicrobiaceae-affiliated facultatively methylotrophic bacteria that feed on methanotrophs of the genus Methylococcus.</title>
        <authorList>
            <person name="Saltykova V."/>
            <person name="Danilova O.V."/>
            <person name="Oshkin I.Y."/>
            <person name="Belova S.E."/>
            <person name="Pimenov N.V."/>
            <person name="Dedysh S.N."/>
        </authorList>
    </citation>
    <scope>NUCLEOTIDE SEQUENCE</scope>
    <source>
        <strain evidence="9">S20</strain>
    </source>
</reference>
<name>A0AAU7X9Y2_9HYPH</name>
<dbReference type="InterPro" id="IPR015500">
    <property type="entry name" value="Peptidase_S8_subtilisin-rel"/>
</dbReference>